<comment type="caution">
    <text evidence="6">The sequence shown here is derived from an EMBL/GenBank/DDBJ whole genome shotgun (WGS) entry which is preliminary data.</text>
</comment>
<dbReference type="InterPro" id="IPR009081">
    <property type="entry name" value="PP-bd_ACP"/>
</dbReference>
<evidence type="ECO:0000256" key="1">
    <source>
        <dbReference type="ARBA" id="ARBA00001957"/>
    </source>
</evidence>
<dbReference type="Gene3D" id="3.30.300.30">
    <property type="match status" value="1"/>
</dbReference>
<dbReference type="CDD" id="cd05930">
    <property type="entry name" value="A_NRPS"/>
    <property type="match status" value="1"/>
</dbReference>
<dbReference type="GO" id="GO:0005829">
    <property type="term" value="C:cytosol"/>
    <property type="evidence" value="ECO:0007669"/>
    <property type="project" value="TreeGrafter"/>
</dbReference>
<proteinExistence type="predicted"/>
<evidence type="ECO:0000313" key="6">
    <source>
        <dbReference type="EMBL" id="GIH85505.1"/>
    </source>
</evidence>
<feature type="compositionally biased region" description="Basic and acidic residues" evidence="4">
    <location>
        <begin position="819"/>
        <end position="829"/>
    </location>
</feature>
<dbReference type="SMART" id="SM00823">
    <property type="entry name" value="PKS_PP"/>
    <property type="match status" value="1"/>
</dbReference>
<dbReference type="Proteomes" id="UP000655044">
    <property type="component" value="Unassembled WGS sequence"/>
</dbReference>
<dbReference type="GO" id="GO:0008610">
    <property type="term" value="P:lipid biosynthetic process"/>
    <property type="evidence" value="ECO:0007669"/>
    <property type="project" value="UniProtKB-ARBA"/>
</dbReference>
<dbReference type="InterPro" id="IPR000873">
    <property type="entry name" value="AMP-dep_synth/lig_dom"/>
</dbReference>
<protein>
    <recommendedName>
        <fullName evidence="5">Carrier domain-containing protein</fullName>
    </recommendedName>
</protein>
<keyword evidence="2" id="KW-0596">Phosphopantetheine</keyword>
<dbReference type="Gene3D" id="3.30.559.10">
    <property type="entry name" value="Chloramphenicol acetyltransferase-like domain"/>
    <property type="match status" value="1"/>
</dbReference>
<dbReference type="GO" id="GO:0009239">
    <property type="term" value="P:enterobactin biosynthetic process"/>
    <property type="evidence" value="ECO:0007669"/>
    <property type="project" value="TreeGrafter"/>
</dbReference>
<reference evidence="6" key="1">
    <citation type="submission" date="2021-01" db="EMBL/GenBank/DDBJ databases">
        <title>Whole genome shotgun sequence of Planobispora rosea NBRC 15558.</title>
        <authorList>
            <person name="Komaki H."/>
            <person name="Tamura T."/>
        </authorList>
    </citation>
    <scope>NUCLEOTIDE SEQUENCE</scope>
    <source>
        <strain evidence="6">NBRC 15558</strain>
    </source>
</reference>
<dbReference type="SUPFAM" id="SSF52777">
    <property type="entry name" value="CoA-dependent acyltransferases"/>
    <property type="match status" value="2"/>
</dbReference>
<dbReference type="PROSITE" id="PS00012">
    <property type="entry name" value="PHOSPHOPANTETHEINE"/>
    <property type="match status" value="1"/>
</dbReference>
<dbReference type="Gene3D" id="3.40.50.980">
    <property type="match status" value="2"/>
</dbReference>
<dbReference type="GO" id="GO:0047527">
    <property type="term" value="F:2,3-dihydroxybenzoate-serine ligase activity"/>
    <property type="evidence" value="ECO:0007669"/>
    <property type="project" value="TreeGrafter"/>
</dbReference>
<feature type="region of interest" description="Disordered" evidence="4">
    <location>
        <begin position="71"/>
        <end position="113"/>
    </location>
</feature>
<name>A0A8J3WDM3_PLARO</name>
<feature type="domain" description="Carrier" evidence="5">
    <location>
        <begin position="1026"/>
        <end position="1101"/>
    </location>
</feature>
<comment type="cofactor">
    <cofactor evidence="1">
        <name>pantetheine 4'-phosphate</name>
        <dbReference type="ChEBI" id="CHEBI:47942"/>
    </cofactor>
</comment>
<dbReference type="SUPFAM" id="SSF47336">
    <property type="entry name" value="ACP-like"/>
    <property type="match status" value="1"/>
</dbReference>
<dbReference type="Gene3D" id="1.10.1200.10">
    <property type="entry name" value="ACP-like"/>
    <property type="match status" value="1"/>
</dbReference>
<dbReference type="Gene3D" id="3.30.559.30">
    <property type="entry name" value="Nonribosomal peptide synthetase, condensation domain"/>
    <property type="match status" value="1"/>
</dbReference>
<evidence type="ECO:0000256" key="2">
    <source>
        <dbReference type="ARBA" id="ARBA00022450"/>
    </source>
</evidence>
<organism evidence="6 7">
    <name type="scientific">Planobispora rosea</name>
    <dbReference type="NCBI Taxonomy" id="35762"/>
    <lineage>
        <taxon>Bacteria</taxon>
        <taxon>Bacillati</taxon>
        <taxon>Actinomycetota</taxon>
        <taxon>Actinomycetes</taxon>
        <taxon>Streptosporangiales</taxon>
        <taxon>Streptosporangiaceae</taxon>
        <taxon>Planobispora</taxon>
    </lineage>
</organism>
<keyword evidence="7" id="KW-1185">Reference proteome</keyword>
<dbReference type="InterPro" id="IPR001242">
    <property type="entry name" value="Condensation_dom"/>
</dbReference>
<sequence>MRAPLSPAQERLWLLHRMDPGDASYVVYLVRRLRGPLDEDALRGALADLAARHESLRTRFVEEDGVPWAVAEPAGFPDSASPANSPGPSGSSSSAGSTGSAGSAGPPAFERLTAGGPEEAERLVAQRVNAPFDLSAGAPARVALIRIAGDDHVLCFTLHHIVADGSSLNVLFDDLAACYTARVQGREPRLRPLPVQPSDYARWQRRRVERAVPYWQGKLAGPPPPELPFDRLREDIRPGHGAFHHIRVDATVTSALDRLARQRRTTLFAVLMAAYQVLLFRHTGQEDVLVGTAVAGRDRVELEPLVGYVAQTVVLRGDLSGNPPFTELLDRTRGEALEALGRPGVPFERIDHPLGTLMPTMFILHNQNGGASPAFGDLAVSGFADGYRQVKGDLLTEAWWEGDELIVSFCHDPGVVAPATIQRLASRFALLLESIAADPSVPIAELRIWTAADHAAIRELAGDGTEGSAEPGPSVPELIASAVRLHPDAVAVVCGERSVTYRELHAGAERLAAVLRLRGVERGDVVGVRLPRSVEAITALLAVWLAGAAYLPLDPDDPDERLVSSLENLARRGDGPPYLITLGEGPESAVVVDPTGTAPVAEAPETGPAGPTDPAGSAGPAEAVRPHPADAAYVISTSGSTGLPKGVLVEHRSVAARVRWMRREYGLAPGDRVTQFASLSFDAHVEEVFPTLAAGAALVLLPDGAAALPDLLASPAGGGITVLDLPTAYWHRMVEEIETISWPPALRLVILGGEQVASAAVRRWRARFGDGVRLVNTYGPTETTVIATAADLTRTAEPGELTEPGDLGFRELTGLPGLHDPHDPHDPSEPHGSGATAGRVPIGVPVGATSVHVLDARGEPLPPGAVGELVVGGAGVARGYLGRPALTAAAFVPDPHGPPGSRRYRTGDRARWRADGRLEFLGRSDDQVKVRGFRIEPGEVESHLLAHPAVGQAHVTARGDDLVAYVTGTASPDELRARLAGVLPRHLVPTLWVRLDELPLTTRGKIDRAALPDPGRASAARAVHVPPRTDAERLVAAIWSEQLGVTAVGASDDFFALGGHSLLATRITARLRAETGLEVPIRTVFAHRTVAALATAVEDLLVEELAGLTDEEAAALLG</sequence>
<accession>A0A8J3WDM3</accession>
<feature type="compositionally biased region" description="Low complexity" evidence="4">
    <location>
        <begin position="77"/>
        <end position="108"/>
    </location>
</feature>
<dbReference type="SUPFAM" id="SSF56801">
    <property type="entry name" value="Acetyl-CoA synthetase-like"/>
    <property type="match status" value="1"/>
</dbReference>
<evidence type="ECO:0000313" key="7">
    <source>
        <dbReference type="Proteomes" id="UP000655044"/>
    </source>
</evidence>
<dbReference type="PANTHER" id="PTHR45527">
    <property type="entry name" value="NONRIBOSOMAL PEPTIDE SYNTHETASE"/>
    <property type="match status" value="1"/>
</dbReference>
<dbReference type="GO" id="GO:0009366">
    <property type="term" value="C:enterobactin synthetase complex"/>
    <property type="evidence" value="ECO:0007669"/>
    <property type="project" value="TreeGrafter"/>
</dbReference>
<dbReference type="EMBL" id="BOOI01000035">
    <property type="protein sequence ID" value="GIH85505.1"/>
    <property type="molecule type" value="Genomic_DNA"/>
</dbReference>
<dbReference type="RefSeq" id="WP_189242416.1">
    <property type="nucleotide sequence ID" value="NZ_BMQP01000014.1"/>
</dbReference>
<dbReference type="InterPro" id="IPR042099">
    <property type="entry name" value="ANL_N_sf"/>
</dbReference>
<dbReference type="InterPro" id="IPR006162">
    <property type="entry name" value="Ppantetheine_attach_site"/>
</dbReference>
<dbReference type="FunFam" id="1.10.1200.10:FF:000005">
    <property type="entry name" value="Nonribosomal peptide synthetase 1"/>
    <property type="match status" value="1"/>
</dbReference>
<feature type="region of interest" description="Disordered" evidence="4">
    <location>
        <begin position="598"/>
        <end position="623"/>
    </location>
</feature>
<feature type="region of interest" description="Disordered" evidence="4">
    <location>
        <begin position="815"/>
        <end position="838"/>
    </location>
</feature>
<dbReference type="InterPro" id="IPR045851">
    <property type="entry name" value="AMP-bd_C_sf"/>
</dbReference>
<dbReference type="AlphaFoldDB" id="A0A8J3WDM3"/>
<evidence type="ECO:0000259" key="5">
    <source>
        <dbReference type="PROSITE" id="PS50075"/>
    </source>
</evidence>
<dbReference type="GO" id="GO:0031177">
    <property type="term" value="F:phosphopantetheine binding"/>
    <property type="evidence" value="ECO:0007669"/>
    <property type="project" value="InterPro"/>
</dbReference>
<evidence type="ECO:0000256" key="4">
    <source>
        <dbReference type="SAM" id="MobiDB-lite"/>
    </source>
</evidence>
<dbReference type="InterPro" id="IPR025110">
    <property type="entry name" value="AMP-bd_C"/>
</dbReference>
<dbReference type="PROSITE" id="PS50075">
    <property type="entry name" value="CARRIER"/>
    <property type="match status" value="1"/>
</dbReference>
<dbReference type="GO" id="GO:0043041">
    <property type="term" value="P:amino acid activation for nonribosomal peptide biosynthetic process"/>
    <property type="evidence" value="ECO:0007669"/>
    <property type="project" value="TreeGrafter"/>
</dbReference>
<dbReference type="Pfam" id="PF00550">
    <property type="entry name" value="PP-binding"/>
    <property type="match status" value="1"/>
</dbReference>
<dbReference type="Pfam" id="PF00501">
    <property type="entry name" value="AMP-binding"/>
    <property type="match status" value="1"/>
</dbReference>
<dbReference type="InterPro" id="IPR020806">
    <property type="entry name" value="PKS_PP-bd"/>
</dbReference>
<dbReference type="FunFam" id="2.30.38.10:FF:000001">
    <property type="entry name" value="Non-ribosomal peptide synthetase PvdI"/>
    <property type="match status" value="1"/>
</dbReference>
<dbReference type="Gene3D" id="3.40.50.12780">
    <property type="entry name" value="N-terminal domain of ligase-like"/>
    <property type="match status" value="1"/>
</dbReference>
<dbReference type="InterPro" id="IPR036736">
    <property type="entry name" value="ACP-like_sf"/>
</dbReference>
<keyword evidence="3" id="KW-0597">Phosphoprotein</keyword>
<dbReference type="CDD" id="cd19531">
    <property type="entry name" value="LCL_NRPS-like"/>
    <property type="match status" value="1"/>
</dbReference>
<dbReference type="Pfam" id="PF13193">
    <property type="entry name" value="AMP-binding_C"/>
    <property type="match status" value="1"/>
</dbReference>
<gene>
    <name evidence="6" type="ORF">Pro02_39130</name>
</gene>
<dbReference type="Pfam" id="PF00668">
    <property type="entry name" value="Condensation"/>
    <property type="match status" value="2"/>
</dbReference>
<dbReference type="InterPro" id="IPR023213">
    <property type="entry name" value="CAT-like_dom_sf"/>
</dbReference>
<evidence type="ECO:0000256" key="3">
    <source>
        <dbReference type="ARBA" id="ARBA00022553"/>
    </source>
</evidence>
<dbReference type="PANTHER" id="PTHR45527:SF1">
    <property type="entry name" value="FATTY ACID SYNTHASE"/>
    <property type="match status" value="1"/>
</dbReference>